<dbReference type="EMBL" id="BAABAQ010000002">
    <property type="protein sequence ID" value="GAA4183817.1"/>
    <property type="molecule type" value="Genomic_DNA"/>
</dbReference>
<organism evidence="1 2">
    <name type="scientific">Streptosporangium oxazolinicum</name>
    <dbReference type="NCBI Taxonomy" id="909287"/>
    <lineage>
        <taxon>Bacteria</taxon>
        <taxon>Bacillati</taxon>
        <taxon>Actinomycetota</taxon>
        <taxon>Actinomycetes</taxon>
        <taxon>Streptosporangiales</taxon>
        <taxon>Streptosporangiaceae</taxon>
        <taxon>Streptosporangium</taxon>
    </lineage>
</organism>
<comment type="caution">
    <text evidence="1">The sequence shown here is derived from an EMBL/GenBank/DDBJ whole genome shotgun (WGS) entry which is preliminary data.</text>
</comment>
<reference evidence="2" key="1">
    <citation type="journal article" date="2019" name="Int. J. Syst. Evol. Microbiol.">
        <title>The Global Catalogue of Microorganisms (GCM) 10K type strain sequencing project: providing services to taxonomists for standard genome sequencing and annotation.</title>
        <authorList>
            <consortium name="The Broad Institute Genomics Platform"/>
            <consortium name="The Broad Institute Genome Sequencing Center for Infectious Disease"/>
            <person name="Wu L."/>
            <person name="Ma J."/>
        </authorList>
    </citation>
    <scope>NUCLEOTIDE SEQUENCE [LARGE SCALE GENOMIC DNA]</scope>
    <source>
        <strain evidence="2">JCM 17388</strain>
    </source>
</reference>
<evidence type="ECO:0000313" key="2">
    <source>
        <dbReference type="Proteomes" id="UP001501251"/>
    </source>
</evidence>
<sequence>MALFIVSQTFFVVGPLCGAITALTALNGFVPRELSRGTKKPVGKIPPPRPSVTHITARHLGIYLAKHHQQGRICKGFASRFGHRRLPGGASRVIRVERGSFGASTDQDDAMTP</sequence>
<gene>
    <name evidence="1" type="ORF">GCM10022252_11730</name>
</gene>
<dbReference type="Proteomes" id="UP001501251">
    <property type="component" value="Unassembled WGS sequence"/>
</dbReference>
<keyword evidence="2" id="KW-1185">Reference proteome</keyword>
<accession>A0ABP8AH54</accession>
<protein>
    <submittedName>
        <fullName evidence="1">Uncharacterized protein</fullName>
    </submittedName>
</protein>
<proteinExistence type="predicted"/>
<evidence type="ECO:0000313" key="1">
    <source>
        <dbReference type="EMBL" id="GAA4183817.1"/>
    </source>
</evidence>
<name>A0ABP8AH54_9ACTN</name>